<evidence type="ECO:0000256" key="1">
    <source>
        <dbReference type="SAM" id="MobiDB-lite"/>
    </source>
</evidence>
<gene>
    <name evidence="2" type="ORF">METZ01_LOCUS155544</name>
</gene>
<evidence type="ECO:0000313" key="2">
    <source>
        <dbReference type="EMBL" id="SVB02690.1"/>
    </source>
</evidence>
<feature type="region of interest" description="Disordered" evidence="1">
    <location>
        <begin position="441"/>
        <end position="467"/>
    </location>
</feature>
<dbReference type="InterPro" id="IPR013783">
    <property type="entry name" value="Ig-like_fold"/>
</dbReference>
<accession>A0A382AMB7</accession>
<dbReference type="Gene3D" id="2.60.40.10">
    <property type="entry name" value="Immunoglobulins"/>
    <property type="match status" value="1"/>
</dbReference>
<evidence type="ECO:0008006" key="3">
    <source>
        <dbReference type="Google" id="ProtNLM"/>
    </source>
</evidence>
<sequence length="467" mass="49109">MADSTAKPIWVTTAGDLGTVPENEFYQLTLEAIDDVTQTDADLKFKVIAGSLPAGVQVTTQGVLAGVPQGSLSVQGVPQEVDDNTKSEFTVRAYNELNGSQNRVADRTFNITITGADAPVWVTTSSDIGNHYDGANISYQLEVTDSDPSSVVEFSLLTGTLPPGVTLSTTGLLSGVILPSDDLPGDATAGFDATGTNFDEFPMDFSSKGSSKNFQFTIEASDGRFAAIQEFTMFVFSKDDLTADSADILADETDVTVDTHTARTPVLITPAGDIGTYRHDNYFAFQFEGFDADGDPFEFALTSGAATAFDADGIGFDATGIGFDRISLDLPPGLVLDQDTGFLYGIIPAAGLTETVYTFGILVKKQAGVREDSSVELGEVSSPLTFYTMTVIGAIDSEITWVTGATLPNITNGDISRMTIEATTASGTELQYQIASISPTGSTVDGMPDTASGNNKLPQGLELMGSG</sequence>
<reference evidence="2" key="1">
    <citation type="submission" date="2018-05" db="EMBL/GenBank/DDBJ databases">
        <authorList>
            <person name="Lanie J.A."/>
            <person name="Ng W.-L."/>
            <person name="Kazmierczak K.M."/>
            <person name="Andrzejewski T.M."/>
            <person name="Davidsen T.M."/>
            <person name="Wayne K.J."/>
            <person name="Tettelin H."/>
            <person name="Glass J.I."/>
            <person name="Rusch D."/>
            <person name="Podicherti R."/>
            <person name="Tsui H.-C.T."/>
            <person name="Winkler M.E."/>
        </authorList>
    </citation>
    <scope>NUCLEOTIDE SEQUENCE</scope>
</reference>
<protein>
    <recommendedName>
        <fullName evidence="3">Cadherin domain-containing protein</fullName>
    </recommendedName>
</protein>
<organism evidence="2">
    <name type="scientific">marine metagenome</name>
    <dbReference type="NCBI Taxonomy" id="408172"/>
    <lineage>
        <taxon>unclassified sequences</taxon>
        <taxon>metagenomes</taxon>
        <taxon>ecological metagenomes</taxon>
    </lineage>
</organism>
<dbReference type="Pfam" id="PF05345">
    <property type="entry name" value="He_PIG"/>
    <property type="match status" value="1"/>
</dbReference>
<feature type="non-terminal residue" evidence="2">
    <location>
        <position position="467"/>
    </location>
</feature>
<name>A0A382AMB7_9ZZZZ</name>
<dbReference type="AlphaFoldDB" id="A0A382AMB7"/>
<proteinExistence type="predicted"/>
<dbReference type="EMBL" id="UINC01026011">
    <property type="protein sequence ID" value="SVB02690.1"/>
    <property type="molecule type" value="Genomic_DNA"/>
</dbReference>